<evidence type="ECO:0000313" key="8">
    <source>
        <dbReference type="EMBL" id="CAH8294551.1"/>
    </source>
</evidence>
<comment type="caution">
    <text evidence="8">The sequence shown here is derived from an EMBL/GenBank/DDBJ whole genome shotgun (WGS) entry which is preliminary data.</text>
</comment>
<protein>
    <recommendedName>
        <fullName evidence="7">GOST seven transmembrane domain-containing protein</fullName>
    </recommendedName>
</protein>
<evidence type="ECO:0000256" key="1">
    <source>
        <dbReference type="ARBA" id="ARBA00004141"/>
    </source>
</evidence>
<dbReference type="InterPro" id="IPR053937">
    <property type="entry name" value="GOST_TM"/>
</dbReference>
<dbReference type="Proteomes" id="UP001642260">
    <property type="component" value="Unassembled WGS sequence"/>
</dbReference>
<proteinExistence type="predicted"/>
<evidence type="ECO:0000256" key="5">
    <source>
        <dbReference type="ARBA" id="ARBA00023136"/>
    </source>
</evidence>
<keyword evidence="9" id="KW-1185">Reference proteome</keyword>
<evidence type="ECO:0000256" key="3">
    <source>
        <dbReference type="ARBA" id="ARBA00022729"/>
    </source>
</evidence>
<keyword evidence="4 6" id="KW-1133">Transmembrane helix</keyword>
<dbReference type="PANTHER" id="PTHR21229:SF55">
    <property type="entry name" value="EXPRESSED PROTEIN-RELATED"/>
    <property type="match status" value="1"/>
</dbReference>
<dbReference type="InterPro" id="IPR009637">
    <property type="entry name" value="GPR107/GPR108-like"/>
</dbReference>
<dbReference type="PANTHER" id="PTHR21229">
    <property type="entry name" value="LUNG SEVEN TRANSMEMBRANE RECEPTOR"/>
    <property type="match status" value="1"/>
</dbReference>
<keyword evidence="2 6" id="KW-0812">Transmembrane</keyword>
<sequence>MDLAWPIKIKTFFVGNETEAKMSPKTFVLNNAGVYFIFCDPELSHTIIRGTTVWKNPHGYLPAKLPPLRVLYGFMSLGYYLLGLVWFRLVRKDIKATTKIHWNLRLVLILSVCEMTGYFFEYAILNSTGRRPMKLTWWDVRCTFINSIGSLLRSLDFSSLARNLDKLQIKMNMAKHQLYAMYVLSIVWIGFECDLLFGVLLAEAFEKAS</sequence>
<feature type="domain" description="GOST seven transmembrane" evidence="7">
    <location>
        <begin position="67"/>
        <end position="140"/>
    </location>
</feature>
<dbReference type="GO" id="GO:0016020">
    <property type="term" value="C:membrane"/>
    <property type="evidence" value="ECO:0007669"/>
    <property type="project" value="UniProtKB-SubCell"/>
</dbReference>
<dbReference type="EMBL" id="CAKOAT010049155">
    <property type="protein sequence ID" value="CAH8294551.1"/>
    <property type="molecule type" value="Genomic_DNA"/>
</dbReference>
<evidence type="ECO:0000256" key="6">
    <source>
        <dbReference type="SAM" id="Phobius"/>
    </source>
</evidence>
<gene>
    <name evidence="8" type="ORF">ERUC_LOCUS1766</name>
</gene>
<reference evidence="8 9" key="1">
    <citation type="submission" date="2022-03" db="EMBL/GenBank/DDBJ databases">
        <authorList>
            <person name="Macdonald S."/>
            <person name="Ahmed S."/>
            <person name="Newling K."/>
        </authorList>
    </citation>
    <scope>NUCLEOTIDE SEQUENCE [LARGE SCALE GENOMIC DNA]</scope>
</reference>
<feature type="transmembrane region" description="Helical" evidence="6">
    <location>
        <begin position="70"/>
        <end position="90"/>
    </location>
</feature>
<evidence type="ECO:0000259" key="7">
    <source>
        <dbReference type="Pfam" id="PF06814"/>
    </source>
</evidence>
<organism evidence="8 9">
    <name type="scientific">Eruca vesicaria subsp. sativa</name>
    <name type="common">Garden rocket</name>
    <name type="synonym">Eruca sativa</name>
    <dbReference type="NCBI Taxonomy" id="29727"/>
    <lineage>
        <taxon>Eukaryota</taxon>
        <taxon>Viridiplantae</taxon>
        <taxon>Streptophyta</taxon>
        <taxon>Embryophyta</taxon>
        <taxon>Tracheophyta</taxon>
        <taxon>Spermatophyta</taxon>
        <taxon>Magnoliopsida</taxon>
        <taxon>eudicotyledons</taxon>
        <taxon>Gunneridae</taxon>
        <taxon>Pentapetalae</taxon>
        <taxon>rosids</taxon>
        <taxon>malvids</taxon>
        <taxon>Brassicales</taxon>
        <taxon>Brassicaceae</taxon>
        <taxon>Brassiceae</taxon>
        <taxon>Eruca</taxon>
    </lineage>
</organism>
<evidence type="ECO:0000256" key="2">
    <source>
        <dbReference type="ARBA" id="ARBA00022692"/>
    </source>
</evidence>
<dbReference type="Pfam" id="PF06814">
    <property type="entry name" value="GOST_TM"/>
    <property type="match status" value="1"/>
</dbReference>
<comment type="subcellular location">
    <subcellularLocation>
        <location evidence="1">Membrane</location>
        <topology evidence="1">Multi-pass membrane protein</topology>
    </subcellularLocation>
</comment>
<evidence type="ECO:0000256" key="4">
    <source>
        <dbReference type="ARBA" id="ARBA00022989"/>
    </source>
</evidence>
<keyword evidence="5 6" id="KW-0472">Membrane</keyword>
<dbReference type="AlphaFoldDB" id="A0ABC8IR74"/>
<keyword evidence="3" id="KW-0732">Signal</keyword>
<feature type="transmembrane region" description="Helical" evidence="6">
    <location>
        <begin position="102"/>
        <end position="125"/>
    </location>
</feature>
<name>A0ABC8IR74_ERUVS</name>
<accession>A0ABC8IR74</accession>
<feature type="transmembrane region" description="Helical" evidence="6">
    <location>
        <begin position="178"/>
        <end position="202"/>
    </location>
</feature>
<evidence type="ECO:0000313" key="9">
    <source>
        <dbReference type="Proteomes" id="UP001642260"/>
    </source>
</evidence>